<sequence>MSLKKLRICCSCIMLIWVIVTLSLQRQLVRCQDLGDYEGIDNPTLRPFVTQLAYNKLSNLTAVLSRDVIGKRSKFCVKNPEADWNQAFNFSSNTDFLAACIMKTEGQLSRHLCTVAELKFYFNSFFESSYNDNYLKPNINCNLSSWVSGCEPGWTCRISGAQPVDLQNSRDIPSRTFNCQKCCEGFFCPHGLTCMIPCPLGSYCPLAKIDPTTGLCEPYNYQLPPGQPNHTCGGANLWADVGTSSEIFCPAGSYCSSTVQKNECSSGHYCRMGSTSEKRCFRLTSCNANSSNQNIHAYGLMLIAATGTLLLIIYNCSDQVITTRERRLAKSREAAARSAREKAKAQQRWKAAKNYAKKHASGFQAPFSKTFSIKKSAPPPEQLRILDQDKSDADEDLYPPIQLNSLSTSISSSIGPNGKKKEPSDLTKMMHEIEDDLDVYEGPSIDISGPTIKGHTRKELNTHSQIFRYAYSQLEKEKAIQKENKNLTFSGVISMATNTELKKRPLIEIAFKDLTLTLKTKNKHLLRCITGKLRPGRITAVMGPSGAGKTSFLSALAGKAISCKMTGLVLINGKNESIHSYKKIIGFVPQDDIVHGNLTVEENLWFSAHCRLSSELTKADKVLIVERVVESLGLQTVRNSLVGTLEKRGISGGQRKRVNVGLEMVMEPSLLILDEPTSGLDSASSQLLLRALRREALEGVNICMVVHQPSYTLFKMFDDLVLLAKGGFVVYHGSVKKVEEYFSSLGINVPERVNPPDHFIDILEGIVMPNASAGVNYRELPVRWMIHNGYPVPLDMQHSAAALGIATAHGTSSEGNEMEDRSFAVELWQDMKSNVELQRDKIRHNFLKSRDLSHRRTPGVFQQYRYYLGRISKQRLREAKTQATDYLILLLAGACLGSLAKVDDQSFGAAGYTYAIIAVSLLCKIAALRSFSLEKLQYWRESASGMSSLAYFLAKDTVDHFNTVVKPVVYLSMFYFFTNPRSSFADNYTVLLCLVYCVTGIAYVLAIFFEPGSAQLWSVLLPVVLTLIATRPKDNKAVKYIAYFGYSGWALEAFVIANAERYYGVWLITRCGSLWKFGYNLHHWGLCIFVLILIGVISRVIAFIGMHTFKRK</sequence>
<comment type="similarity">
    <text evidence="2">Belongs to the ABC transporter superfamily. ABCG family. Eye pigment precursor importer (TC 3.A.1.204) subfamily.</text>
</comment>
<protein>
    <recommendedName>
        <fullName evidence="11">ABC transporter domain-containing protein</fullName>
    </recommendedName>
</protein>
<evidence type="ECO:0000256" key="2">
    <source>
        <dbReference type="ARBA" id="ARBA00005814"/>
    </source>
</evidence>
<keyword evidence="7 9" id="KW-1133">Transmembrane helix</keyword>
<comment type="subcellular location">
    <subcellularLocation>
        <location evidence="1">Membrane</location>
        <topology evidence="1">Multi-pass membrane protein</topology>
    </subcellularLocation>
</comment>
<feature type="signal peptide" evidence="10">
    <location>
        <begin position="1"/>
        <end position="31"/>
    </location>
</feature>
<reference evidence="12 13" key="1">
    <citation type="submission" date="2021-09" db="EMBL/GenBank/DDBJ databases">
        <title>Genomic insights and catalytic innovation underlie evolution of tropane alkaloids biosynthesis.</title>
        <authorList>
            <person name="Wang Y.-J."/>
            <person name="Tian T."/>
            <person name="Huang J.-P."/>
            <person name="Huang S.-X."/>
        </authorList>
    </citation>
    <scope>NUCLEOTIDE SEQUENCE [LARGE SCALE GENOMIC DNA]</scope>
    <source>
        <strain evidence="12">KIB-2018</strain>
        <tissue evidence="12">Leaf</tissue>
    </source>
</reference>
<dbReference type="InterPro" id="IPR017871">
    <property type="entry name" value="ABC_transporter-like_CS"/>
</dbReference>
<keyword evidence="6" id="KW-0067">ATP-binding</keyword>
<keyword evidence="13" id="KW-1185">Reference proteome</keyword>
<dbReference type="InterPro" id="IPR050352">
    <property type="entry name" value="ABCG_transporters"/>
</dbReference>
<dbReference type="PROSITE" id="PS00211">
    <property type="entry name" value="ABC_TRANSPORTER_1"/>
    <property type="match status" value="1"/>
</dbReference>
<dbReference type="FunFam" id="3.40.50.300:FF:000367">
    <property type="entry name" value="ABC transporter G family member 24"/>
    <property type="match status" value="1"/>
</dbReference>
<dbReference type="InterPro" id="IPR027417">
    <property type="entry name" value="P-loop_NTPase"/>
</dbReference>
<dbReference type="SMART" id="SM00382">
    <property type="entry name" value="AAA"/>
    <property type="match status" value="1"/>
</dbReference>
<evidence type="ECO:0000256" key="7">
    <source>
        <dbReference type="ARBA" id="ARBA00022989"/>
    </source>
</evidence>
<feature type="domain" description="ABC transporter" evidence="11">
    <location>
        <begin position="509"/>
        <end position="751"/>
    </location>
</feature>
<accession>A0AAV8SXE4</accession>
<gene>
    <name evidence="12" type="ORF">K2173_004149</name>
</gene>
<dbReference type="SUPFAM" id="SSF52540">
    <property type="entry name" value="P-loop containing nucleoside triphosphate hydrolases"/>
    <property type="match status" value="1"/>
</dbReference>
<keyword evidence="3" id="KW-0813">Transport</keyword>
<organism evidence="12 13">
    <name type="scientific">Erythroxylum novogranatense</name>
    <dbReference type="NCBI Taxonomy" id="1862640"/>
    <lineage>
        <taxon>Eukaryota</taxon>
        <taxon>Viridiplantae</taxon>
        <taxon>Streptophyta</taxon>
        <taxon>Embryophyta</taxon>
        <taxon>Tracheophyta</taxon>
        <taxon>Spermatophyta</taxon>
        <taxon>Magnoliopsida</taxon>
        <taxon>eudicotyledons</taxon>
        <taxon>Gunneridae</taxon>
        <taxon>Pentapetalae</taxon>
        <taxon>rosids</taxon>
        <taxon>fabids</taxon>
        <taxon>Malpighiales</taxon>
        <taxon>Erythroxylaceae</taxon>
        <taxon>Erythroxylum</taxon>
    </lineage>
</organism>
<evidence type="ECO:0000256" key="9">
    <source>
        <dbReference type="SAM" id="Phobius"/>
    </source>
</evidence>
<proteinExistence type="inferred from homology"/>
<feature type="chain" id="PRO_5043395517" description="ABC transporter domain-containing protein" evidence="10">
    <location>
        <begin position="32"/>
        <end position="1112"/>
    </location>
</feature>
<feature type="transmembrane region" description="Helical" evidence="9">
    <location>
        <begin position="988"/>
        <end position="1008"/>
    </location>
</feature>
<dbReference type="CDD" id="cd03213">
    <property type="entry name" value="ABCG_EPDR"/>
    <property type="match status" value="1"/>
</dbReference>
<dbReference type="GO" id="GO:0005524">
    <property type="term" value="F:ATP binding"/>
    <property type="evidence" value="ECO:0007669"/>
    <property type="project" value="UniProtKB-KW"/>
</dbReference>
<evidence type="ECO:0000259" key="11">
    <source>
        <dbReference type="PROSITE" id="PS50893"/>
    </source>
</evidence>
<evidence type="ECO:0000313" key="13">
    <source>
        <dbReference type="Proteomes" id="UP001159364"/>
    </source>
</evidence>
<evidence type="ECO:0000256" key="4">
    <source>
        <dbReference type="ARBA" id="ARBA00022692"/>
    </source>
</evidence>
<dbReference type="CDD" id="cd14686">
    <property type="entry name" value="bZIP"/>
    <property type="match status" value="1"/>
</dbReference>
<evidence type="ECO:0000256" key="10">
    <source>
        <dbReference type="SAM" id="SignalP"/>
    </source>
</evidence>
<comment type="caution">
    <text evidence="12">The sequence shown here is derived from an EMBL/GenBank/DDBJ whole genome shotgun (WGS) entry which is preliminary data.</text>
</comment>
<evidence type="ECO:0000256" key="3">
    <source>
        <dbReference type="ARBA" id="ARBA00022448"/>
    </source>
</evidence>
<feature type="transmembrane region" description="Helical" evidence="9">
    <location>
        <begin position="912"/>
        <end position="931"/>
    </location>
</feature>
<dbReference type="AlphaFoldDB" id="A0AAV8SXE4"/>
<dbReference type="InterPro" id="IPR003593">
    <property type="entry name" value="AAA+_ATPase"/>
</dbReference>
<dbReference type="PANTHER" id="PTHR48041">
    <property type="entry name" value="ABC TRANSPORTER G FAMILY MEMBER 28"/>
    <property type="match status" value="1"/>
</dbReference>
<evidence type="ECO:0000256" key="6">
    <source>
        <dbReference type="ARBA" id="ARBA00022840"/>
    </source>
</evidence>
<dbReference type="Proteomes" id="UP001159364">
    <property type="component" value="Linkage Group LG07"/>
</dbReference>
<dbReference type="EMBL" id="JAIWQS010000007">
    <property type="protein sequence ID" value="KAJ8759142.1"/>
    <property type="molecule type" value="Genomic_DNA"/>
</dbReference>
<dbReference type="InterPro" id="IPR003439">
    <property type="entry name" value="ABC_transporter-like_ATP-bd"/>
</dbReference>
<evidence type="ECO:0000256" key="5">
    <source>
        <dbReference type="ARBA" id="ARBA00022741"/>
    </source>
</evidence>
<feature type="transmembrane region" description="Helical" evidence="9">
    <location>
        <begin position="1037"/>
        <end position="1057"/>
    </location>
</feature>
<evidence type="ECO:0000256" key="8">
    <source>
        <dbReference type="ARBA" id="ARBA00023136"/>
    </source>
</evidence>
<evidence type="ECO:0000256" key="1">
    <source>
        <dbReference type="ARBA" id="ARBA00004141"/>
    </source>
</evidence>
<keyword evidence="4 9" id="KW-0812">Transmembrane</keyword>
<feature type="transmembrane region" description="Helical" evidence="9">
    <location>
        <begin position="1083"/>
        <end position="1106"/>
    </location>
</feature>
<name>A0AAV8SXE4_9ROSI</name>
<dbReference type="PANTHER" id="PTHR48041:SF1">
    <property type="entry name" value="ABC TRANSPORTER G FAMILY MEMBER 24"/>
    <property type="match status" value="1"/>
</dbReference>
<dbReference type="Pfam" id="PF00005">
    <property type="entry name" value="ABC_tran"/>
    <property type="match status" value="1"/>
</dbReference>
<keyword evidence="10" id="KW-0732">Signal</keyword>
<dbReference type="Gene3D" id="3.40.50.300">
    <property type="entry name" value="P-loop containing nucleotide triphosphate hydrolases"/>
    <property type="match status" value="1"/>
</dbReference>
<evidence type="ECO:0000313" key="12">
    <source>
        <dbReference type="EMBL" id="KAJ8759142.1"/>
    </source>
</evidence>
<dbReference type="GO" id="GO:0016887">
    <property type="term" value="F:ATP hydrolysis activity"/>
    <property type="evidence" value="ECO:0007669"/>
    <property type="project" value="InterPro"/>
</dbReference>
<feature type="transmembrane region" description="Helical" evidence="9">
    <location>
        <begin position="1014"/>
        <end position="1030"/>
    </location>
</feature>
<dbReference type="GO" id="GO:0016020">
    <property type="term" value="C:membrane"/>
    <property type="evidence" value="ECO:0007669"/>
    <property type="project" value="UniProtKB-SubCell"/>
</dbReference>
<dbReference type="PROSITE" id="PS50893">
    <property type="entry name" value="ABC_TRANSPORTER_2"/>
    <property type="match status" value="1"/>
</dbReference>
<dbReference type="Pfam" id="PF19055">
    <property type="entry name" value="ABC2_membrane_7"/>
    <property type="match status" value="1"/>
</dbReference>
<keyword evidence="5" id="KW-0547">Nucleotide-binding</keyword>
<keyword evidence="8 9" id="KW-0472">Membrane</keyword>
<dbReference type="InterPro" id="IPR043926">
    <property type="entry name" value="ABCG_dom"/>
</dbReference>
<dbReference type="GO" id="GO:0140359">
    <property type="term" value="F:ABC-type transporter activity"/>
    <property type="evidence" value="ECO:0007669"/>
    <property type="project" value="InterPro"/>
</dbReference>